<dbReference type="GO" id="GO:0004177">
    <property type="term" value="F:aminopeptidase activity"/>
    <property type="evidence" value="ECO:0007669"/>
    <property type="project" value="UniProtKB-UniRule"/>
</dbReference>
<reference evidence="10" key="1">
    <citation type="submission" date="2016-10" db="EMBL/GenBank/DDBJ databases">
        <authorList>
            <person name="Varghese N."/>
            <person name="Submissions S."/>
        </authorList>
    </citation>
    <scope>NUCLEOTIDE SEQUENCE [LARGE SCALE GENOMIC DNA]</scope>
    <source>
        <strain evidence="10">RD 26</strain>
    </source>
</reference>
<dbReference type="OrthoDB" id="30642at2157"/>
<feature type="binding site" evidence="8">
    <location>
        <position position="209"/>
    </location>
    <ligand>
        <name>Zn(2+)</name>
        <dbReference type="ChEBI" id="CHEBI:29105"/>
        <label>2</label>
    </ligand>
</feature>
<keyword evidence="3" id="KW-0645">Protease</keyword>
<dbReference type="GO" id="GO:0046872">
    <property type="term" value="F:metal ion binding"/>
    <property type="evidence" value="ECO:0007669"/>
    <property type="project" value="UniProtKB-UniRule"/>
</dbReference>
<accession>A0A1I6FLD1</accession>
<dbReference type="SUPFAM" id="SSF53187">
    <property type="entry name" value="Zn-dependent exopeptidases"/>
    <property type="match status" value="1"/>
</dbReference>
<evidence type="ECO:0000313" key="9">
    <source>
        <dbReference type="EMBL" id="SFR30763.1"/>
    </source>
</evidence>
<name>A0A1I6FLD1_HALSD</name>
<dbReference type="AlphaFoldDB" id="A0A1I6FLD1"/>
<dbReference type="Proteomes" id="UP000198932">
    <property type="component" value="Unassembled WGS sequence"/>
</dbReference>
<dbReference type="Gene3D" id="3.40.630.10">
    <property type="entry name" value="Zn peptidases"/>
    <property type="match status" value="1"/>
</dbReference>
<dbReference type="PIRSF" id="PIRSF001123">
    <property type="entry name" value="PepA_GA"/>
    <property type="match status" value="1"/>
</dbReference>
<evidence type="ECO:0000256" key="5">
    <source>
        <dbReference type="ARBA" id="ARBA00022801"/>
    </source>
</evidence>
<comment type="cofactor">
    <cofactor evidence="8">
        <name>a divalent metal cation</name>
        <dbReference type="ChEBI" id="CHEBI:60240"/>
    </cofactor>
    <text evidence="8">Binds 2 divalent metal cations per subunit.</text>
</comment>
<dbReference type="InterPro" id="IPR051464">
    <property type="entry name" value="Peptidase_M42_aminopept"/>
</dbReference>
<evidence type="ECO:0000256" key="4">
    <source>
        <dbReference type="ARBA" id="ARBA00022723"/>
    </source>
</evidence>
<evidence type="ECO:0000256" key="6">
    <source>
        <dbReference type="PIRNR" id="PIRNR001123"/>
    </source>
</evidence>
<dbReference type="InterPro" id="IPR008007">
    <property type="entry name" value="Peptidase_M42"/>
</dbReference>
<evidence type="ECO:0000313" key="10">
    <source>
        <dbReference type="Proteomes" id="UP000198932"/>
    </source>
</evidence>
<keyword evidence="4 8" id="KW-0479">Metal-binding</keyword>
<dbReference type="PANTHER" id="PTHR32481">
    <property type="entry name" value="AMINOPEPTIDASE"/>
    <property type="match status" value="1"/>
</dbReference>
<protein>
    <submittedName>
        <fullName evidence="9">Endoglucanase</fullName>
    </submittedName>
</protein>
<organism evidence="9 10">
    <name type="scientific">Halorubrum sodomense</name>
    <dbReference type="NCBI Taxonomy" id="35743"/>
    <lineage>
        <taxon>Archaea</taxon>
        <taxon>Methanobacteriati</taxon>
        <taxon>Methanobacteriota</taxon>
        <taxon>Stenosarchaea group</taxon>
        <taxon>Halobacteria</taxon>
        <taxon>Halobacteriales</taxon>
        <taxon>Haloferacaceae</taxon>
        <taxon>Halorubrum</taxon>
    </lineage>
</organism>
<dbReference type="InterPro" id="IPR023367">
    <property type="entry name" value="Peptidase_M42_dom2"/>
</dbReference>
<proteinExistence type="inferred from homology"/>
<keyword evidence="2" id="KW-0031">Aminopeptidase</keyword>
<dbReference type="EMBL" id="FOYN01000001">
    <property type="protein sequence ID" value="SFR30763.1"/>
    <property type="molecule type" value="Genomic_DNA"/>
</dbReference>
<feature type="binding site" evidence="8">
    <location>
        <position position="176"/>
    </location>
    <ligand>
        <name>Zn(2+)</name>
        <dbReference type="ChEBI" id="CHEBI:29105"/>
        <label>1</label>
    </ligand>
</feature>
<evidence type="ECO:0000256" key="3">
    <source>
        <dbReference type="ARBA" id="ARBA00022670"/>
    </source>
</evidence>
<sequence>MDDERRAFLDDLLATPSPSGFETAAQRVWTDYVDAFADRVDIDAYGNAAAVYEGDPDAPTVAVTGHADEIGFIVRDVLDEGFLRIARIGGADRTVSKGQHVTVHAEEPVQGVIGQTAIHLRDGGDDEYEDVAGQFVDIGVDDAEEARDRVEIGDPVTFSTGVRDLAGDRLAARGVDNRAGAWAAAEGLRRATEADVDATVYAVSTVQEEVGLRGAQMVGVDLEDVDAFVAVDVTHATDNPDVDRERRGPIELGAGPVIGRGSANHPVLVDLARDAAATADVDVQLQAAGTRTGTDADAFYTVRGGTPALNVSIPNRYMHTPVEVIDATDLDGVADLLAAIGAAAGDVEPGPEPFAVDV</sequence>
<gene>
    <name evidence="9" type="ORF">SAMN04487937_0592</name>
</gene>
<feature type="binding site" evidence="8">
    <location>
        <position position="66"/>
    </location>
    <ligand>
        <name>Zn(2+)</name>
        <dbReference type="ChEBI" id="CHEBI:29105"/>
        <label>1</label>
    </ligand>
</feature>
<evidence type="ECO:0000256" key="1">
    <source>
        <dbReference type="ARBA" id="ARBA00006272"/>
    </source>
</evidence>
<keyword evidence="10" id="KW-1185">Reference proteome</keyword>
<dbReference type="SUPFAM" id="SSF101821">
    <property type="entry name" value="Aminopeptidase/glucanase lid domain"/>
    <property type="match status" value="1"/>
</dbReference>
<evidence type="ECO:0000256" key="2">
    <source>
        <dbReference type="ARBA" id="ARBA00022438"/>
    </source>
</evidence>
<evidence type="ECO:0000256" key="8">
    <source>
        <dbReference type="PIRSR" id="PIRSR001123-2"/>
    </source>
</evidence>
<comment type="similarity">
    <text evidence="1 6">Belongs to the peptidase M42 family.</text>
</comment>
<feature type="active site" description="Proton acceptor" evidence="7">
    <location>
        <position position="208"/>
    </location>
</feature>
<feature type="binding site" evidence="8">
    <location>
        <position position="176"/>
    </location>
    <ligand>
        <name>Zn(2+)</name>
        <dbReference type="ChEBI" id="CHEBI:29105"/>
        <label>2</label>
    </ligand>
</feature>
<dbReference type="GO" id="GO:0006508">
    <property type="term" value="P:proteolysis"/>
    <property type="evidence" value="ECO:0007669"/>
    <property type="project" value="UniProtKB-KW"/>
</dbReference>
<dbReference type="PANTHER" id="PTHR32481:SF0">
    <property type="entry name" value="AMINOPEPTIDASE YPDE-RELATED"/>
    <property type="match status" value="1"/>
</dbReference>
<feature type="binding site" evidence="8">
    <location>
        <position position="232"/>
    </location>
    <ligand>
        <name>Zn(2+)</name>
        <dbReference type="ChEBI" id="CHEBI:29105"/>
        <label>1</label>
    </ligand>
</feature>
<evidence type="ECO:0000256" key="7">
    <source>
        <dbReference type="PIRSR" id="PIRSR001123-1"/>
    </source>
</evidence>
<keyword evidence="5" id="KW-0378">Hydrolase</keyword>
<dbReference type="Pfam" id="PF05343">
    <property type="entry name" value="Peptidase_M42"/>
    <property type="match status" value="1"/>
</dbReference>
<feature type="binding site" evidence="8">
    <location>
        <position position="319"/>
    </location>
    <ligand>
        <name>Zn(2+)</name>
        <dbReference type="ChEBI" id="CHEBI:29105"/>
        <label>2</label>
    </ligand>
</feature>
<dbReference type="Gene3D" id="2.40.30.40">
    <property type="entry name" value="Peptidase M42, domain 2"/>
    <property type="match status" value="1"/>
</dbReference>
<dbReference type="RefSeq" id="WP_092920090.1">
    <property type="nucleotide sequence ID" value="NZ_FOYN01000001.1"/>
</dbReference>